<evidence type="ECO:0000313" key="3">
    <source>
        <dbReference type="Proteomes" id="UP000481852"/>
    </source>
</evidence>
<sequence length="194" mass="21326">MKKGFLAAMMCVLSAATVMCAHAAEPQTEAATEGTSGTALEEFKWDDNMQQMFLAEGFSGTVYDIDAFGMQMVVPEGLEKRQPTEEELAEDTRLVFENAEKDQKIELVLGPVGDCKTLDDVKVFIEQQVPGIVIFPTKINEFDTLVYGTEESNSMCVLIGAGDAGFLRVICRPINDSQMKKLYSYVAASIQTIK</sequence>
<dbReference type="Proteomes" id="UP000481852">
    <property type="component" value="Unassembled WGS sequence"/>
</dbReference>
<dbReference type="AlphaFoldDB" id="A0A6L5X5W0"/>
<evidence type="ECO:0000256" key="1">
    <source>
        <dbReference type="SAM" id="SignalP"/>
    </source>
</evidence>
<protein>
    <submittedName>
        <fullName evidence="2">Uncharacterized protein</fullName>
    </submittedName>
</protein>
<keyword evidence="1" id="KW-0732">Signal</keyword>
<reference evidence="2 3" key="1">
    <citation type="submission" date="2019-08" db="EMBL/GenBank/DDBJ databases">
        <title>In-depth cultivation of the pig gut microbiome towards novel bacterial diversity and tailored functional studies.</title>
        <authorList>
            <person name="Wylensek D."/>
            <person name="Hitch T.C.A."/>
            <person name="Clavel T."/>
        </authorList>
    </citation>
    <scope>NUCLEOTIDE SEQUENCE [LARGE SCALE GENOMIC DNA]</scope>
    <source>
        <strain evidence="2 3">Oil+RF-744-WCA-WT-11</strain>
    </source>
</reference>
<gene>
    <name evidence="2" type="ORF">FYJ35_11990</name>
</gene>
<accession>A0A6L5X5W0</accession>
<keyword evidence="3" id="KW-1185">Reference proteome</keyword>
<name>A0A6L5X5W0_9FIRM</name>
<organism evidence="2 3">
    <name type="scientific">Porcincola intestinalis</name>
    <dbReference type="NCBI Taxonomy" id="2606632"/>
    <lineage>
        <taxon>Bacteria</taxon>
        <taxon>Bacillati</taxon>
        <taxon>Bacillota</taxon>
        <taxon>Clostridia</taxon>
        <taxon>Lachnospirales</taxon>
        <taxon>Lachnospiraceae</taxon>
        <taxon>Porcincola</taxon>
    </lineage>
</organism>
<proteinExistence type="predicted"/>
<dbReference type="RefSeq" id="WP_154526893.1">
    <property type="nucleotide sequence ID" value="NZ_JAQYJL010000002.1"/>
</dbReference>
<comment type="caution">
    <text evidence="2">The sequence shown here is derived from an EMBL/GenBank/DDBJ whole genome shotgun (WGS) entry which is preliminary data.</text>
</comment>
<feature type="signal peptide" evidence="1">
    <location>
        <begin position="1"/>
        <end position="23"/>
    </location>
</feature>
<feature type="chain" id="PRO_5026796954" evidence="1">
    <location>
        <begin position="24"/>
        <end position="194"/>
    </location>
</feature>
<dbReference type="EMBL" id="VULZ01000014">
    <property type="protein sequence ID" value="MSS15741.1"/>
    <property type="molecule type" value="Genomic_DNA"/>
</dbReference>
<evidence type="ECO:0000313" key="2">
    <source>
        <dbReference type="EMBL" id="MSS15741.1"/>
    </source>
</evidence>